<dbReference type="OrthoDB" id="679547at2"/>
<comment type="caution">
    <text evidence="2">The sequence shown here is derived from an EMBL/GenBank/DDBJ whole genome shotgun (WGS) entry which is preliminary data.</text>
</comment>
<dbReference type="Proteomes" id="UP000256429">
    <property type="component" value="Unassembled WGS sequence"/>
</dbReference>
<evidence type="ECO:0000256" key="1">
    <source>
        <dbReference type="SAM" id="SignalP"/>
    </source>
</evidence>
<protein>
    <recommendedName>
        <fullName evidence="4">TonB-dependent receptor-like protein</fullName>
    </recommendedName>
</protein>
<evidence type="ECO:0000313" key="2">
    <source>
        <dbReference type="EMBL" id="REE83480.1"/>
    </source>
</evidence>
<accession>A0A3D9RU38</accession>
<dbReference type="AlphaFoldDB" id="A0A3D9RU38"/>
<reference evidence="2 3" key="1">
    <citation type="submission" date="2018-08" db="EMBL/GenBank/DDBJ databases">
        <title>Genomic Encyclopedia of Type Strains, Phase III (KMG-III): the genomes of soil and plant-associated and newly described type strains.</title>
        <authorList>
            <person name="Whitman W."/>
        </authorList>
    </citation>
    <scope>NUCLEOTIDE SEQUENCE [LARGE SCALE GENOMIC DNA]</scope>
    <source>
        <strain evidence="2 3">325-5</strain>
    </source>
</reference>
<organism evidence="2 3">
    <name type="scientific">Lutibacter oceani</name>
    <dbReference type="NCBI Taxonomy" id="1853311"/>
    <lineage>
        <taxon>Bacteria</taxon>
        <taxon>Pseudomonadati</taxon>
        <taxon>Bacteroidota</taxon>
        <taxon>Flavobacteriia</taxon>
        <taxon>Flavobacteriales</taxon>
        <taxon>Flavobacteriaceae</taxon>
        <taxon>Lutibacter</taxon>
    </lineage>
</organism>
<name>A0A3D9RU38_9FLAO</name>
<sequence>MKNLKTLIILLFLFSSHFSFSQEVDINSSIIEPFQSEALFREKVFIHINKTRFFNKENIWFTAYVSNDFDNSPSDYTTNLKVNLLNDKGALIESKNIFIQKGVGIGDFLIADNYSGKYYIQGYTNYMQNFGLENTFIQEIEIINPSEKKEIDNEKYINNYDIQVFPESGYLLEGIENIVGIKVLINGKGYPFLGKIVNSKEKEITTFEGNPFGMSKCKFTYNKNETYKAFVTINGTIKKIDLPKAHKTGINFSIDNTNSDKIILTLKTNKETLPTLKNETLALIFYRNNYISKAVTLSLTSNEELTQKLVFERSEMQHGVNIVTLFKNNQPIAERKFFNDKESEQSAILIEELKTENDSTSFKIRTINSDFKPILAQLSISILPKDSKVFKETQTIKSAFLLSPYIKGGIENPSFYFKNTNPKEKEYLDLLLLNQGWSTYSLEEKIKEINPKEKYVFESGFILKGNVKKAPKGYDIGILSKKNSLAAFSNLNEDREFTLKNVFAYKNDSVKIAFIKKNEPLVKPNGVSFIKTESVSNSSNYNTFINNSKLRIEEGRLDVNEKKNSLNYKYYPNIELLDEVMLKNVKTKKKATIYDIEANLALKHNVISSGFYKNKKVTKQMEIMYQTVFDYFMSLGYIKRINLDTYQIVLRRTPATLKGAGSGVFPPRIYINDQPLIRDITLIIERLQGITMSDIDEILINKSGGGGGMDGTGGIIKIYIKKGDRNYFEEEGKNLYENLVLLTGFDKASNYYKPQYNIYSKEAFNWTEIDWKNLIQTNEKGEIVIKIPTNEFSNEFQFIINGFSEEGLLFHDIYKSGNDGF</sequence>
<evidence type="ECO:0000313" key="3">
    <source>
        <dbReference type="Proteomes" id="UP000256429"/>
    </source>
</evidence>
<feature type="signal peptide" evidence="1">
    <location>
        <begin position="1"/>
        <end position="21"/>
    </location>
</feature>
<evidence type="ECO:0008006" key="4">
    <source>
        <dbReference type="Google" id="ProtNLM"/>
    </source>
</evidence>
<dbReference type="RefSeq" id="WP_115878209.1">
    <property type="nucleotide sequence ID" value="NZ_QTTQ01000009.1"/>
</dbReference>
<keyword evidence="3" id="KW-1185">Reference proteome</keyword>
<gene>
    <name evidence="2" type="ORF">BX611_0771</name>
</gene>
<dbReference type="EMBL" id="QTTQ01000009">
    <property type="protein sequence ID" value="REE83480.1"/>
    <property type="molecule type" value="Genomic_DNA"/>
</dbReference>
<feature type="chain" id="PRO_5017616092" description="TonB-dependent receptor-like protein" evidence="1">
    <location>
        <begin position="22"/>
        <end position="821"/>
    </location>
</feature>
<proteinExistence type="predicted"/>
<keyword evidence="1" id="KW-0732">Signal</keyword>